<proteinExistence type="predicted"/>
<keyword evidence="3" id="KW-1185">Reference proteome</keyword>
<comment type="caution">
    <text evidence="2">The sequence shown here is derived from an EMBL/GenBank/DDBJ whole genome shotgun (WGS) entry which is preliminary data.</text>
</comment>
<evidence type="ECO:0000313" key="3">
    <source>
        <dbReference type="Proteomes" id="UP000241890"/>
    </source>
</evidence>
<name>A0A2R5GWH9_9STRA</name>
<dbReference type="Proteomes" id="UP000241890">
    <property type="component" value="Unassembled WGS sequence"/>
</dbReference>
<evidence type="ECO:0000256" key="1">
    <source>
        <dbReference type="SAM" id="MobiDB-lite"/>
    </source>
</evidence>
<feature type="region of interest" description="Disordered" evidence="1">
    <location>
        <begin position="1"/>
        <end position="53"/>
    </location>
</feature>
<dbReference type="EMBL" id="BEYU01000234">
    <property type="protein sequence ID" value="GBG34935.1"/>
    <property type="molecule type" value="Genomic_DNA"/>
</dbReference>
<protein>
    <submittedName>
        <fullName evidence="2">Uncharacterized protein</fullName>
    </submittedName>
</protein>
<reference evidence="2 3" key="1">
    <citation type="submission" date="2017-12" db="EMBL/GenBank/DDBJ databases">
        <title>Sequencing, de novo assembly and annotation of complete genome of a new Thraustochytrid species, strain FCC1311.</title>
        <authorList>
            <person name="Sedici K."/>
            <person name="Godart F."/>
            <person name="Aiese Cigliano R."/>
            <person name="Sanseverino W."/>
            <person name="Barakat M."/>
            <person name="Ortet P."/>
            <person name="Marechal E."/>
            <person name="Cagnac O."/>
            <person name="Amato A."/>
        </authorList>
    </citation>
    <scope>NUCLEOTIDE SEQUENCE [LARGE SCALE GENOMIC DNA]</scope>
</reference>
<sequence length="336" mass="37495">MAPNQTAMEFWRERDARSKATSPSSPSPVPRPRSVPATKSARSPLEQARQNGNISKEEFDAGIRFHVLESQLTTCRGCSSGSHQNEREARLQNMRFGIEKAMGAVDAYRKEMNALNARIKKFGIRRGGLCFWDATDAEFAKVRVYNLLCDNVETTEALQALRFGFPFVMDDSDELAHMSLEQRQVAAVASLYAEYVDIRENKDDKRPTGEAKVDRMLATVTFASKNERDIDVRAVQAMLPEDLRIPKSRVGEVDAVIRTAVKTAEDVGDLTNSTKSDTELALTLAQGDGSAHWECFSMEIGEVVCPIRGKFPVPVPRVKRSVSCRNFFPDVDLDNN</sequence>
<accession>A0A2R5GWH9</accession>
<organism evidence="2 3">
    <name type="scientific">Hondaea fermentalgiana</name>
    <dbReference type="NCBI Taxonomy" id="2315210"/>
    <lineage>
        <taxon>Eukaryota</taxon>
        <taxon>Sar</taxon>
        <taxon>Stramenopiles</taxon>
        <taxon>Bigyra</taxon>
        <taxon>Labyrinthulomycetes</taxon>
        <taxon>Thraustochytrida</taxon>
        <taxon>Thraustochytriidae</taxon>
        <taxon>Hondaea</taxon>
    </lineage>
</organism>
<dbReference type="AlphaFoldDB" id="A0A2R5GWH9"/>
<gene>
    <name evidence="2" type="ORF">FCC1311_111582</name>
</gene>
<evidence type="ECO:0000313" key="2">
    <source>
        <dbReference type="EMBL" id="GBG34935.1"/>
    </source>
</evidence>
<dbReference type="InParanoid" id="A0A2R5GWH9"/>